<proteinExistence type="inferred from homology"/>
<keyword evidence="3" id="KW-0067">ATP-binding</keyword>
<keyword evidence="2" id="KW-0547">Nucleotide-binding</keyword>
<evidence type="ECO:0000256" key="1">
    <source>
        <dbReference type="ARBA" id="ARBA00008791"/>
    </source>
</evidence>
<sequence length="298" mass="31269">MRVHPASSTPRYPPAQIVAAVDGSPCSHRAVAWAAAEAGLHHCRLHIVTSMAIPGSPALPPSHLGRQWLRDRGHTIAHRAYRIARTAPHARPSTTIHLEVTFDPVIPVLIERSAQARILVVGHHGTHHRIQCRNPGSVSTAVLHRAHCPVAVVPAGATVAAPGSTRPVTVGIDHSGNSAPAVHTAFDEAARRDVDLLAVHADDGTTLPPHAPGRQAATAVLAQALAGFGERYPDVRVQTVLDTGPPTSSLLEQSAAAQLLVVGSHGRSELGTLVFGSTSAAVLQSGRLPILVVRPRQD</sequence>
<name>A0ABW7TZJ2_9NOCA</name>
<evidence type="ECO:0000313" key="6">
    <source>
        <dbReference type="Proteomes" id="UP001611263"/>
    </source>
</evidence>
<dbReference type="InterPro" id="IPR006016">
    <property type="entry name" value="UspA"/>
</dbReference>
<evidence type="ECO:0000256" key="3">
    <source>
        <dbReference type="ARBA" id="ARBA00022840"/>
    </source>
</evidence>
<feature type="domain" description="UspA" evidence="4">
    <location>
        <begin position="17"/>
        <end position="154"/>
    </location>
</feature>
<protein>
    <submittedName>
        <fullName evidence="5">Universal stress protein</fullName>
    </submittedName>
</protein>
<keyword evidence="6" id="KW-1185">Reference proteome</keyword>
<comment type="caution">
    <text evidence="5">The sequence shown here is derived from an EMBL/GenBank/DDBJ whole genome shotgun (WGS) entry which is preliminary data.</text>
</comment>
<dbReference type="GeneID" id="93505195"/>
<organism evidence="5 6">
    <name type="scientific">Nocardia carnea</name>
    <dbReference type="NCBI Taxonomy" id="37328"/>
    <lineage>
        <taxon>Bacteria</taxon>
        <taxon>Bacillati</taxon>
        <taxon>Actinomycetota</taxon>
        <taxon>Actinomycetes</taxon>
        <taxon>Mycobacteriales</taxon>
        <taxon>Nocardiaceae</taxon>
        <taxon>Nocardia</taxon>
    </lineage>
</organism>
<evidence type="ECO:0000256" key="2">
    <source>
        <dbReference type="ARBA" id="ARBA00022741"/>
    </source>
</evidence>
<evidence type="ECO:0000259" key="4">
    <source>
        <dbReference type="Pfam" id="PF00582"/>
    </source>
</evidence>
<dbReference type="Pfam" id="PF00582">
    <property type="entry name" value="Usp"/>
    <property type="match status" value="2"/>
</dbReference>
<comment type="similarity">
    <text evidence="1">Belongs to the universal stress protein A family.</text>
</comment>
<dbReference type="PANTHER" id="PTHR46268">
    <property type="entry name" value="STRESS RESPONSE PROTEIN NHAX"/>
    <property type="match status" value="1"/>
</dbReference>
<dbReference type="Gene3D" id="3.40.50.620">
    <property type="entry name" value="HUPs"/>
    <property type="match status" value="2"/>
</dbReference>
<dbReference type="SUPFAM" id="SSF52402">
    <property type="entry name" value="Adenine nucleotide alpha hydrolases-like"/>
    <property type="match status" value="2"/>
</dbReference>
<reference evidence="5 6" key="1">
    <citation type="submission" date="2024-10" db="EMBL/GenBank/DDBJ databases">
        <title>The Natural Products Discovery Center: Release of the First 8490 Sequenced Strains for Exploring Actinobacteria Biosynthetic Diversity.</title>
        <authorList>
            <person name="Kalkreuter E."/>
            <person name="Kautsar S.A."/>
            <person name="Yang D."/>
            <person name="Bader C.D."/>
            <person name="Teijaro C.N."/>
            <person name="Fluegel L."/>
            <person name="Davis C.M."/>
            <person name="Simpson J.R."/>
            <person name="Lauterbach L."/>
            <person name="Steele A.D."/>
            <person name="Gui C."/>
            <person name="Meng S."/>
            <person name="Li G."/>
            <person name="Viehrig K."/>
            <person name="Ye F."/>
            <person name="Su P."/>
            <person name="Kiefer A.F."/>
            <person name="Nichols A."/>
            <person name="Cepeda A.J."/>
            <person name="Yan W."/>
            <person name="Fan B."/>
            <person name="Jiang Y."/>
            <person name="Adhikari A."/>
            <person name="Zheng C.-J."/>
            <person name="Schuster L."/>
            <person name="Cowan T.M."/>
            <person name="Smanski M.J."/>
            <person name="Chevrette M.G."/>
            <person name="De Carvalho L.P.S."/>
            <person name="Shen B."/>
        </authorList>
    </citation>
    <scope>NUCLEOTIDE SEQUENCE [LARGE SCALE GENOMIC DNA]</scope>
    <source>
        <strain evidence="5 6">NPDC020568</strain>
    </source>
</reference>
<evidence type="ECO:0000313" key="5">
    <source>
        <dbReference type="EMBL" id="MFI1465577.1"/>
    </source>
</evidence>
<feature type="domain" description="UspA" evidence="4">
    <location>
        <begin position="166"/>
        <end position="294"/>
    </location>
</feature>
<gene>
    <name evidence="5" type="ORF">ACH4WX_33135</name>
</gene>
<dbReference type="RefSeq" id="WP_033247719.1">
    <property type="nucleotide sequence ID" value="NZ_JBIRUQ010000022.1"/>
</dbReference>
<dbReference type="PANTHER" id="PTHR46268:SF27">
    <property type="entry name" value="UNIVERSAL STRESS PROTEIN RV2623"/>
    <property type="match status" value="1"/>
</dbReference>
<dbReference type="InterPro" id="IPR006015">
    <property type="entry name" value="Universal_stress_UspA"/>
</dbReference>
<dbReference type="EMBL" id="JBIRUQ010000022">
    <property type="protein sequence ID" value="MFI1465577.1"/>
    <property type="molecule type" value="Genomic_DNA"/>
</dbReference>
<dbReference type="PRINTS" id="PR01438">
    <property type="entry name" value="UNVRSLSTRESS"/>
</dbReference>
<dbReference type="InterPro" id="IPR014729">
    <property type="entry name" value="Rossmann-like_a/b/a_fold"/>
</dbReference>
<accession>A0ABW7TZJ2</accession>
<dbReference type="Proteomes" id="UP001611263">
    <property type="component" value="Unassembled WGS sequence"/>
</dbReference>